<proteinExistence type="predicted"/>
<dbReference type="CDD" id="cd00761">
    <property type="entry name" value="Glyco_tranf_GTA_type"/>
    <property type="match status" value="1"/>
</dbReference>
<dbReference type="GO" id="GO:0016758">
    <property type="term" value="F:hexosyltransferase activity"/>
    <property type="evidence" value="ECO:0007669"/>
    <property type="project" value="UniProtKB-ARBA"/>
</dbReference>
<accession>A0A8J2UJQ7</accession>
<reference evidence="2" key="1">
    <citation type="journal article" date="2014" name="Int. J. Syst. Evol. Microbiol.">
        <title>Complete genome sequence of Corynebacterium casei LMG S-19264T (=DSM 44701T), isolated from a smear-ripened cheese.</title>
        <authorList>
            <consortium name="US DOE Joint Genome Institute (JGI-PGF)"/>
            <person name="Walter F."/>
            <person name="Albersmeier A."/>
            <person name="Kalinowski J."/>
            <person name="Ruckert C."/>
        </authorList>
    </citation>
    <scope>NUCLEOTIDE SEQUENCE</scope>
    <source>
        <strain evidence="2">CCM 7086</strain>
    </source>
</reference>
<dbReference type="PANTHER" id="PTHR22916:SF3">
    <property type="entry name" value="UDP-GLCNAC:BETAGAL BETA-1,3-N-ACETYLGLUCOSAMINYLTRANSFERASE-LIKE PROTEIN 1"/>
    <property type="match status" value="1"/>
</dbReference>
<feature type="domain" description="Glycosyltransferase 2-like" evidence="1">
    <location>
        <begin position="18"/>
        <end position="149"/>
    </location>
</feature>
<dbReference type="InterPro" id="IPR029044">
    <property type="entry name" value="Nucleotide-diphossugar_trans"/>
</dbReference>
<dbReference type="EMBL" id="BMCG01000001">
    <property type="protein sequence ID" value="GGB98593.1"/>
    <property type="molecule type" value="Genomic_DNA"/>
</dbReference>
<dbReference type="PANTHER" id="PTHR22916">
    <property type="entry name" value="GLYCOSYLTRANSFERASE"/>
    <property type="match status" value="1"/>
</dbReference>
<keyword evidence="3" id="KW-1185">Reference proteome</keyword>
<organism evidence="2 3">
    <name type="scientific">Oxalicibacterium flavum</name>
    <dbReference type="NCBI Taxonomy" id="179467"/>
    <lineage>
        <taxon>Bacteria</taxon>
        <taxon>Pseudomonadati</taxon>
        <taxon>Pseudomonadota</taxon>
        <taxon>Betaproteobacteria</taxon>
        <taxon>Burkholderiales</taxon>
        <taxon>Oxalobacteraceae</taxon>
        <taxon>Oxalicibacterium</taxon>
    </lineage>
</organism>
<dbReference type="RefSeq" id="WP_229728511.1">
    <property type="nucleotide sequence ID" value="NZ_BMCG01000001.1"/>
</dbReference>
<evidence type="ECO:0000313" key="2">
    <source>
        <dbReference type="EMBL" id="GGB98593.1"/>
    </source>
</evidence>
<evidence type="ECO:0000313" key="3">
    <source>
        <dbReference type="Proteomes" id="UP000620266"/>
    </source>
</evidence>
<reference evidence="2" key="2">
    <citation type="submission" date="2020-09" db="EMBL/GenBank/DDBJ databases">
        <authorList>
            <person name="Sun Q."/>
            <person name="Sedlacek I."/>
        </authorList>
    </citation>
    <scope>NUCLEOTIDE SEQUENCE</scope>
    <source>
        <strain evidence="2">CCM 7086</strain>
    </source>
</reference>
<dbReference type="AlphaFoldDB" id="A0A8J2UJQ7"/>
<dbReference type="Pfam" id="PF00535">
    <property type="entry name" value="Glycos_transf_2"/>
    <property type="match status" value="1"/>
</dbReference>
<dbReference type="Proteomes" id="UP000620266">
    <property type="component" value="Unassembled WGS sequence"/>
</dbReference>
<sequence>MNNLIGTANPAPSSPWLSILIPVFNVQAYLKECVDSVMSQVDEEVEVILLDDCSTDGSWELMLQLKEQWRGRITVLQHAKNGGLSAARNTMIDAARGQYLWFLDSDDKLLPEAVAELHAVVHAHAPDVVLCDFQVWRDRPRLKHRLRGEHCRRTFKGKTNALLHDRAHLLTGLLRTGQLHAWSKISRRSLWHGGLRFPEGRYFEDMRTMLLMAARADSFYHVAHSWVAYRQRISSILASMNAKKACDQSAALMNFYDQIDSQGWAGDASFRFALAHQCARNFIGATRYLSRRTDALSGDEVRALALQFRADFEASSPLSARELEQAYLRRGQWIKWSKFHHWFSRQWN</sequence>
<gene>
    <name evidence="2" type="ORF">GCM10007205_04880</name>
</gene>
<name>A0A8J2UJQ7_9BURK</name>
<dbReference type="Gene3D" id="3.90.550.10">
    <property type="entry name" value="Spore Coat Polysaccharide Biosynthesis Protein SpsA, Chain A"/>
    <property type="match status" value="1"/>
</dbReference>
<dbReference type="InterPro" id="IPR001173">
    <property type="entry name" value="Glyco_trans_2-like"/>
</dbReference>
<comment type="caution">
    <text evidence="2">The sequence shown here is derived from an EMBL/GenBank/DDBJ whole genome shotgun (WGS) entry which is preliminary data.</text>
</comment>
<evidence type="ECO:0000259" key="1">
    <source>
        <dbReference type="Pfam" id="PF00535"/>
    </source>
</evidence>
<dbReference type="SUPFAM" id="SSF53448">
    <property type="entry name" value="Nucleotide-diphospho-sugar transferases"/>
    <property type="match status" value="1"/>
</dbReference>
<protein>
    <recommendedName>
        <fullName evidence="1">Glycosyltransferase 2-like domain-containing protein</fullName>
    </recommendedName>
</protein>